<evidence type="ECO:0000313" key="1">
    <source>
        <dbReference type="EMBL" id="ATY63243.1"/>
    </source>
</evidence>
<name>A0A2H4SJE5_CORMI</name>
<dbReference type="AlphaFoldDB" id="A0A2H4SJE5"/>
<organism evidence="1 2">
    <name type="scientific">Cordyceps militaris</name>
    <name type="common">Caterpillar fungus</name>
    <name type="synonym">Clavaria militaris</name>
    <dbReference type="NCBI Taxonomy" id="73501"/>
    <lineage>
        <taxon>Eukaryota</taxon>
        <taxon>Fungi</taxon>
        <taxon>Dikarya</taxon>
        <taxon>Ascomycota</taxon>
        <taxon>Pezizomycotina</taxon>
        <taxon>Sordariomycetes</taxon>
        <taxon>Hypocreomycetidae</taxon>
        <taxon>Hypocreales</taxon>
        <taxon>Cordycipitaceae</taxon>
        <taxon>Cordyceps</taxon>
    </lineage>
</organism>
<accession>A0A2H4SJE5</accession>
<dbReference type="VEuPathDB" id="FungiDB:A9K55_007083"/>
<protein>
    <submittedName>
        <fullName evidence="1">Uncharacterized protein</fullName>
    </submittedName>
</protein>
<dbReference type="OrthoDB" id="3649348at2759"/>
<dbReference type="Proteomes" id="UP000323067">
    <property type="component" value="Chromosome vii"/>
</dbReference>
<gene>
    <name evidence="1" type="ORF">A9K55_007083</name>
</gene>
<dbReference type="EMBL" id="CP023324">
    <property type="protein sequence ID" value="ATY63243.1"/>
    <property type="molecule type" value="Genomic_DNA"/>
</dbReference>
<evidence type="ECO:0000313" key="2">
    <source>
        <dbReference type="Proteomes" id="UP000323067"/>
    </source>
</evidence>
<sequence>MPTLLDNTLKSKNMVLAFGGVVAAATAWMLAGDLFPADPDPKGEPETWTREEMRRWLEAFPSILKAMMTSSSLCQSRTVVFLSRAALNSRHTTAASHLSRTFFASFSMATKAIPVIVCGRREAIGEAVAAGLKPEYERILTLAVVHFVKTPEAGVKDLPLVLEGSAPETVPSSVGTGNIATGATAVILGGGYDDDDYDVMRKAVDAAALKERPVWLRNDLSVVMPPPGPEYGKAIVVRVKKMLAKLEKDKKLDGSDGNVYWY</sequence>
<proteinExistence type="predicted"/>
<dbReference type="VEuPathDB" id="FungiDB:CCM_07941"/>
<reference evidence="1 2" key="1">
    <citation type="journal article" date="2017" name="BMC Genomics">
        <title>Chromosome level assembly and secondary metabolite potential of the parasitic fungus Cordyceps militaris.</title>
        <authorList>
            <person name="Kramer G.J."/>
            <person name="Nodwell J.R."/>
        </authorList>
    </citation>
    <scope>NUCLEOTIDE SEQUENCE [LARGE SCALE GENOMIC DNA]</scope>
    <source>
        <strain evidence="1 2">ATCC 34164</strain>
    </source>
</reference>